<dbReference type="Gene3D" id="3.40.50.150">
    <property type="entry name" value="Vaccinia Virus protein VP39"/>
    <property type="match status" value="1"/>
</dbReference>
<comment type="caution">
    <text evidence="2">The sequence shown here is derived from an EMBL/GenBank/DDBJ whole genome shotgun (WGS) entry which is preliminary data.</text>
</comment>
<dbReference type="SUPFAM" id="SSF53335">
    <property type="entry name" value="S-adenosyl-L-methionine-dependent methyltransferases"/>
    <property type="match status" value="1"/>
</dbReference>
<proteinExistence type="predicted"/>
<dbReference type="InterPro" id="IPR025714">
    <property type="entry name" value="Methyltranfer_dom"/>
</dbReference>
<sequence>MKEDNEQTQEEVNKVWENEWQNGGGENSAKTLFGQRLFIEGYPVFKKYIPKDAELILDVGGGTGRYGVKMAQDLPNAKVMVTDILPESLVIARSLAQEVNAKNVEFCTEDVRALSFPDDFFDVVFCDVVIQHLPDVENAMREMRRVCKQGGVLIVSVNNLWNPHTIHKFLMGKRYRYGYEKSYTRKELRDLFFGHHLEIVAMDGFYPAYSIFRLKMYWKPAAVIGSVLNRLNRIIDPWTGRFLSRHFGFEIFCVARKPQQKD</sequence>
<evidence type="ECO:0000259" key="1">
    <source>
        <dbReference type="Pfam" id="PF13847"/>
    </source>
</evidence>
<evidence type="ECO:0000313" key="3">
    <source>
        <dbReference type="Proteomes" id="UP000178534"/>
    </source>
</evidence>
<name>A0A1G2DG18_9BACT</name>
<dbReference type="STRING" id="1798665.A2942_00235"/>
<evidence type="ECO:0000313" key="2">
    <source>
        <dbReference type="EMBL" id="OGZ12526.1"/>
    </source>
</evidence>
<organism evidence="2 3">
    <name type="scientific">Candidatus Lloydbacteria bacterium RIFCSPLOWO2_01_FULL_50_20</name>
    <dbReference type="NCBI Taxonomy" id="1798665"/>
    <lineage>
        <taxon>Bacteria</taxon>
        <taxon>Candidatus Lloydiibacteriota</taxon>
    </lineage>
</organism>
<protein>
    <recommendedName>
        <fullName evidence="1">Methyltransferase domain-containing protein</fullName>
    </recommendedName>
</protein>
<dbReference type="Pfam" id="PF13847">
    <property type="entry name" value="Methyltransf_31"/>
    <property type="match status" value="1"/>
</dbReference>
<reference evidence="2 3" key="1">
    <citation type="journal article" date="2016" name="Nat. Commun.">
        <title>Thousands of microbial genomes shed light on interconnected biogeochemical processes in an aquifer system.</title>
        <authorList>
            <person name="Anantharaman K."/>
            <person name="Brown C.T."/>
            <person name="Hug L.A."/>
            <person name="Sharon I."/>
            <person name="Castelle C.J."/>
            <person name="Probst A.J."/>
            <person name="Thomas B.C."/>
            <person name="Singh A."/>
            <person name="Wilkins M.J."/>
            <person name="Karaoz U."/>
            <person name="Brodie E.L."/>
            <person name="Williams K.H."/>
            <person name="Hubbard S.S."/>
            <person name="Banfield J.F."/>
        </authorList>
    </citation>
    <scope>NUCLEOTIDE SEQUENCE [LARGE SCALE GENOMIC DNA]</scope>
</reference>
<gene>
    <name evidence="2" type="ORF">A2942_00235</name>
</gene>
<dbReference type="CDD" id="cd02440">
    <property type="entry name" value="AdoMet_MTases"/>
    <property type="match status" value="1"/>
</dbReference>
<accession>A0A1G2DG18</accession>
<feature type="domain" description="Methyltransferase" evidence="1">
    <location>
        <begin position="52"/>
        <end position="159"/>
    </location>
</feature>
<dbReference type="AlphaFoldDB" id="A0A1G2DG18"/>
<dbReference type="InterPro" id="IPR029063">
    <property type="entry name" value="SAM-dependent_MTases_sf"/>
</dbReference>
<dbReference type="EMBL" id="MHLP01000021">
    <property type="protein sequence ID" value="OGZ12526.1"/>
    <property type="molecule type" value="Genomic_DNA"/>
</dbReference>
<dbReference type="Proteomes" id="UP000178534">
    <property type="component" value="Unassembled WGS sequence"/>
</dbReference>
<dbReference type="PANTHER" id="PTHR43591">
    <property type="entry name" value="METHYLTRANSFERASE"/>
    <property type="match status" value="1"/>
</dbReference>